<gene>
    <name evidence="1" type="ORF">OOU_Y34scaffold00251g7</name>
</gene>
<dbReference type="EMBL" id="JH792967">
    <property type="protein sequence ID" value="ELQ41821.1"/>
    <property type="molecule type" value="Genomic_DNA"/>
</dbReference>
<organism evidence="1">
    <name type="scientific">Pyricularia oryzae (strain Y34)</name>
    <name type="common">Rice blast fungus</name>
    <name type="synonym">Magnaporthe oryzae</name>
    <dbReference type="NCBI Taxonomy" id="1143189"/>
    <lineage>
        <taxon>Eukaryota</taxon>
        <taxon>Fungi</taxon>
        <taxon>Dikarya</taxon>
        <taxon>Ascomycota</taxon>
        <taxon>Pezizomycotina</taxon>
        <taxon>Sordariomycetes</taxon>
        <taxon>Sordariomycetidae</taxon>
        <taxon>Magnaporthales</taxon>
        <taxon>Pyriculariaceae</taxon>
        <taxon>Pyricularia</taxon>
    </lineage>
</organism>
<dbReference type="InterPro" id="IPR022085">
    <property type="entry name" value="OpdG"/>
</dbReference>
<protein>
    <submittedName>
        <fullName evidence="1">Uncharacterized protein</fullName>
    </submittedName>
</protein>
<dbReference type="Pfam" id="PF12311">
    <property type="entry name" value="DUF3632"/>
    <property type="match status" value="1"/>
</dbReference>
<sequence>MSTDPAASPAHQLLKPLVNGQDTTKCDAGGVDVSKVVSELSDAARAAENNVDDFVYNTWTDLFEIAGQIEYGNVAQDQLVKVMKELRGTSVTGSGGKTLAVQDAGEVWKDLPTFGWVAREIWNFARLTALAYSECATKSPLDYSLYALWSFRDAFEQSSQSLAAAKNSAIWINYAPSALQGLASKSQDLPDNIGNAGPEYSSKGWKGFNQERWEVLGKILGMHTFNRIYR</sequence>
<evidence type="ECO:0000313" key="1">
    <source>
        <dbReference type="EMBL" id="ELQ41821.1"/>
    </source>
</evidence>
<dbReference type="Proteomes" id="UP000011086">
    <property type="component" value="Unassembled WGS sequence"/>
</dbReference>
<accession>A0AA97PP16</accession>
<dbReference type="PANTHER" id="PTHR38797:SF6">
    <property type="match status" value="1"/>
</dbReference>
<dbReference type="AlphaFoldDB" id="A0AA97PP16"/>
<dbReference type="InterPro" id="IPR053204">
    <property type="entry name" value="Oxopyrrolidines_Biosynth-assoc"/>
</dbReference>
<dbReference type="PANTHER" id="PTHR38797">
    <property type="entry name" value="NUCLEAR PORE COMPLEX PROTEIN NUP85-RELATED"/>
    <property type="match status" value="1"/>
</dbReference>
<reference evidence="1" key="1">
    <citation type="journal article" date="2012" name="PLoS Genet.">
        <title>Comparative analysis of the genomes of two field isolates of the rice blast fungus Magnaporthe oryzae.</title>
        <authorList>
            <person name="Xue M."/>
            <person name="Yang J."/>
            <person name="Li Z."/>
            <person name="Hu S."/>
            <person name="Yao N."/>
            <person name="Dean R.A."/>
            <person name="Zhao W."/>
            <person name="Shen M."/>
            <person name="Zhang H."/>
            <person name="Li C."/>
            <person name="Liu L."/>
            <person name="Cao L."/>
            <person name="Xu X."/>
            <person name="Xing Y."/>
            <person name="Hsiang T."/>
            <person name="Zhang Z."/>
            <person name="Xu J.R."/>
            <person name="Peng Y.L."/>
        </authorList>
    </citation>
    <scope>NUCLEOTIDE SEQUENCE</scope>
    <source>
        <strain evidence="1">Y34</strain>
    </source>
</reference>
<proteinExistence type="predicted"/>
<name>A0AA97PP16_PYRO3</name>